<dbReference type="EnsemblMetazoa" id="XM_003386542.2">
    <property type="protein sequence ID" value="XP_003386590.2"/>
    <property type="gene ID" value="LOC100638389"/>
</dbReference>
<feature type="region of interest" description="Disordered" evidence="4">
    <location>
        <begin position="452"/>
        <end position="534"/>
    </location>
</feature>
<dbReference type="SMART" id="SM00322">
    <property type="entry name" value="KH"/>
    <property type="match status" value="3"/>
</dbReference>
<evidence type="ECO:0000313" key="6">
    <source>
        <dbReference type="EnsemblMetazoa" id="Aqu2.1.32004_001"/>
    </source>
</evidence>
<dbReference type="KEGG" id="aqu:100638389"/>
<dbReference type="InterPro" id="IPR036612">
    <property type="entry name" value="KH_dom_type_1_sf"/>
</dbReference>
<feature type="compositionally biased region" description="Acidic residues" evidence="4">
    <location>
        <begin position="476"/>
        <end position="487"/>
    </location>
</feature>
<organism evidence="6">
    <name type="scientific">Amphimedon queenslandica</name>
    <name type="common">Sponge</name>
    <dbReference type="NCBI Taxonomy" id="400682"/>
    <lineage>
        <taxon>Eukaryota</taxon>
        <taxon>Metazoa</taxon>
        <taxon>Porifera</taxon>
        <taxon>Demospongiae</taxon>
        <taxon>Heteroscleromorpha</taxon>
        <taxon>Haplosclerida</taxon>
        <taxon>Niphatidae</taxon>
        <taxon>Amphimedon</taxon>
    </lineage>
</organism>
<dbReference type="STRING" id="400682.A0A1X7UWU4"/>
<feature type="region of interest" description="Disordered" evidence="4">
    <location>
        <begin position="1"/>
        <end position="60"/>
    </location>
</feature>
<dbReference type="eggNOG" id="KOG2208">
    <property type="taxonomic scope" value="Eukaryota"/>
</dbReference>
<dbReference type="InterPro" id="IPR054727">
    <property type="entry name" value="BICC1_KH"/>
</dbReference>
<dbReference type="InterPro" id="IPR004087">
    <property type="entry name" value="KH_dom"/>
</dbReference>
<protein>
    <recommendedName>
        <fullName evidence="5">SAM domain-containing protein</fullName>
    </recommendedName>
</protein>
<dbReference type="SUPFAM" id="SSF47769">
    <property type="entry name" value="SAM/Pointed domain"/>
    <property type="match status" value="1"/>
</dbReference>
<dbReference type="Pfam" id="PF24234">
    <property type="entry name" value="KH_BICC1_1st"/>
    <property type="match status" value="1"/>
</dbReference>
<evidence type="ECO:0000256" key="4">
    <source>
        <dbReference type="SAM" id="MobiDB-lite"/>
    </source>
</evidence>
<dbReference type="Gene3D" id="3.30.1370.10">
    <property type="entry name" value="K Homology domain, type 1"/>
    <property type="match status" value="2"/>
</dbReference>
<dbReference type="CDD" id="cd22420">
    <property type="entry name" value="KH-I_BICC1_rpt1"/>
    <property type="match status" value="1"/>
</dbReference>
<name>A0A1X7UWU4_AMPQE</name>
<keyword evidence="7" id="KW-1185">Reference proteome</keyword>
<dbReference type="Pfam" id="PF22985">
    <property type="entry name" value="KH_BICC1"/>
    <property type="match status" value="2"/>
</dbReference>
<dbReference type="InterPro" id="IPR001660">
    <property type="entry name" value="SAM"/>
</dbReference>
<dbReference type="EnsemblMetazoa" id="Aqu2.1.32004_001">
    <property type="protein sequence ID" value="Aqu2.1.32004_001"/>
    <property type="gene ID" value="Aqu2.1.32004"/>
</dbReference>
<dbReference type="PROSITE" id="PS50084">
    <property type="entry name" value="KH_TYPE_1"/>
    <property type="match status" value="2"/>
</dbReference>
<evidence type="ECO:0000259" key="5">
    <source>
        <dbReference type="PROSITE" id="PS50105"/>
    </source>
</evidence>
<dbReference type="Pfam" id="PF00536">
    <property type="entry name" value="SAM_1"/>
    <property type="match status" value="1"/>
</dbReference>
<dbReference type="PROSITE" id="PS50105">
    <property type="entry name" value="SAM_DOMAIN"/>
    <property type="match status" value="1"/>
</dbReference>
<dbReference type="GO" id="GO:0005737">
    <property type="term" value="C:cytoplasm"/>
    <property type="evidence" value="ECO:0007669"/>
    <property type="project" value="TreeGrafter"/>
</dbReference>
<dbReference type="InterPro" id="IPR013761">
    <property type="entry name" value="SAM/pointed_sf"/>
</dbReference>
<reference evidence="7" key="1">
    <citation type="journal article" date="2010" name="Nature">
        <title>The Amphimedon queenslandica genome and the evolution of animal complexity.</title>
        <authorList>
            <person name="Srivastava M."/>
            <person name="Simakov O."/>
            <person name="Chapman J."/>
            <person name="Fahey B."/>
            <person name="Gauthier M.E."/>
            <person name="Mitros T."/>
            <person name="Richards G.S."/>
            <person name="Conaco C."/>
            <person name="Dacre M."/>
            <person name="Hellsten U."/>
            <person name="Larroux C."/>
            <person name="Putnam N.H."/>
            <person name="Stanke M."/>
            <person name="Adamska M."/>
            <person name="Darling A."/>
            <person name="Degnan S.M."/>
            <person name="Oakley T.H."/>
            <person name="Plachetzki D.C."/>
            <person name="Zhai Y."/>
            <person name="Adamski M."/>
            <person name="Calcino A."/>
            <person name="Cummins S.F."/>
            <person name="Goodstein D.M."/>
            <person name="Harris C."/>
            <person name="Jackson D.J."/>
            <person name="Leys S.P."/>
            <person name="Shu S."/>
            <person name="Woodcroft B.J."/>
            <person name="Vervoort M."/>
            <person name="Kosik K.S."/>
            <person name="Manning G."/>
            <person name="Degnan B.M."/>
            <person name="Rokhsar D.S."/>
        </authorList>
    </citation>
    <scope>NUCLEOTIDE SEQUENCE [LARGE SCALE GENOMIC DNA]</scope>
</reference>
<gene>
    <name evidence="6" type="primary">100638389</name>
</gene>
<dbReference type="AlphaFoldDB" id="A0A1X7UWU4"/>
<dbReference type="InterPro" id="IPR047549">
    <property type="entry name" value="BICC1_KH-I_rpt1"/>
</dbReference>
<dbReference type="SMART" id="SM00454">
    <property type="entry name" value="SAM"/>
    <property type="match status" value="1"/>
</dbReference>
<feature type="domain" description="SAM" evidence="5">
    <location>
        <begin position="625"/>
        <end position="688"/>
    </location>
</feature>
<dbReference type="PANTHER" id="PTHR10627">
    <property type="entry name" value="SCP160"/>
    <property type="match status" value="1"/>
</dbReference>
<dbReference type="Gene3D" id="3.30.310.270">
    <property type="match status" value="1"/>
</dbReference>
<proteinExistence type="inferred from homology"/>
<dbReference type="InParanoid" id="A0A1X7UWU4"/>
<evidence type="ECO:0000313" key="7">
    <source>
        <dbReference type="Proteomes" id="UP000007879"/>
    </source>
</evidence>
<feature type="region of interest" description="Disordered" evidence="4">
    <location>
        <begin position="692"/>
        <end position="713"/>
    </location>
</feature>
<dbReference type="GO" id="GO:0003723">
    <property type="term" value="F:RNA binding"/>
    <property type="evidence" value="ECO:0007669"/>
    <property type="project" value="UniProtKB-UniRule"/>
</dbReference>
<feature type="compositionally biased region" description="Basic and acidic residues" evidence="4">
    <location>
        <begin position="1"/>
        <end position="12"/>
    </location>
</feature>
<dbReference type="InterPro" id="IPR047554">
    <property type="entry name" value="BICC1_KH-I_rpt2"/>
</dbReference>
<dbReference type="OrthoDB" id="271862at2759"/>
<feature type="compositionally biased region" description="Basic and acidic residues" evidence="4">
    <location>
        <begin position="511"/>
        <end position="532"/>
    </location>
</feature>
<dbReference type="CDD" id="cd22421">
    <property type="entry name" value="KH-I_BICC1_rpt2"/>
    <property type="match status" value="1"/>
</dbReference>
<reference evidence="6" key="2">
    <citation type="submission" date="2017-05" db="UniProtKB">
        <authorList>
            <consortium name="EnsemblMetazoa"/>
        </authorList>
    </citation>
    <scope>IDENTIFICATION</scope>
</reference>
<evidence type="ECO:0000256" key="3">
    <source>
        <dbReference type="PROSITE-ProRule" id="PRU00117"/>
    </source>
</evidence>
<comment type="similarity">
    <text evidence="1">Belongs to the BicC family.</text>
</comment>
<dbReference type="SUPFAM" id="SSF54791">
    <property type="entry name" value="Eukaryotic type KH-domain (KH-domain type I)"/>
    <property type="match status" value="2"/>
</dbReference>
<dbReference type="Pfam" id="PF00013">
    <property type="entry name" value="KH_1"/>
    <property type="match status" value="2"/>
</dbReference>
<evidence type="ECO:0000256" key="1">
    <source>
        <dbReference type="ARBA" id="ARBA00007662"/>
    </source>
</evidence>
<dbReference type="Proteomes" id="UP000007879">
    <property type="component" value="Unassembled WGS sequence"/>
</dbReference>
<accession>A0A1X7UWU4</accession>
<dbReference type="eggNOG" id="KOG4374">
    <property type="taxonomic scope" value="Eukaryota"/>
</dbReference>
<keyword evidence="3" id="KW-0694">RNA-binding</keyword>
<dbReference type="PANTHER" id="PTHR10627:SF69">
    <property type="entry name" value="PROTEIN BICAUDAL C"/>
    <property type="match status" value="1"/>
</dbReference>
<keyword evidence="2" id="KW-0677">Repeat</keyword>
<dbReference type="InterPro" id="IPR004088">
    <property type="entry name" value="KH_dom_type_1"/>
</dbReference>
<dbReference type="Gene3D" id="1.10.150.50">
    <property type="entry name" value="Transcription Factor, Ets-1"/>
    <property type="match status" value="1"/>
</dbReference>
<evidence type="ECO:0000256" key="2">
    <source>
        <dbReference type="ARBA" id="ARBA00022737"/>
    </source>
</evidence>
<sequence length="736" mass="81860">MEDKRSSSKTNEEQSQSSPSSPPPPLPSVSSPSGDPPASPSISPEEARYNDILSDPDNVERRFPVDRRKLERLIVAGKDKKRSADDFFNDIMKVTGTVILWPSRLKIGAKSKKDPQVKIAGPLEGVSKAKDAILEELDTKNNRVTLKINIANSEHSHVIGKEGCNIRKVHNDTQCHIHFPDSNRYAQGEKSDQVSITGSLPAVETARMSVRDLQPVVVSMTLPLPGHITLDPQSPDMMSISETYNVSISIKPHPPSLTMMVSIRSSMRFLDGLKLAVVKVIEYITGDYPPITEVTLFADIAVQHQRTVMGIDGGNLQDIMHETCTSIHFPDPHSRYRSSQISIIGGLENVFDARQRIMGCLPVAILFDVIDESEQLTSGYLGELMQSLDIYISMKPKGKNYIQSFIVKSIERNIDCVYIARQKILDLACSTLSRPVQLQHHSSPAIQTMEQIEEVSETPPSDATQGPPILEVQTLEPDETGTEEQERESDPLKSSLNKSQGKGKLTAKSFVDYDQRREKAEQARKSKIEPDVPRYPTNKWSGDFFSTSMPIAPRTEKNLGTLSAFPRGLDSLNKTSFNALMNQEREYYLSKTGGGDFTHKANPFMSQAALEREQAILTREQSDYDDIKDLSSLLVKLGLEKYESNFAEEEVDFETFLTMNEEDLKEVGVATLGARRKLQIAISEICKLRSEGPKPHSLRSTSAKKMSVPGPLLGVGRPERTGVRLAPSYMSKSVRF</sequence>